<evidence type="ECO:0000256" key="5">
    <source>
        <dbReference type="ARBA" id="ARBA00022777"/>
    </source>
</evidence>
<dbReference type="InterPro" id="IPR005467">
    <property type="entry name" value="His_kinase_dom"/>
</dbReference>
<dbReference type="InterPro" id="IPR000014">
    <property type="entry name" value="PAS"/>
</dbReference>
<dbReference type="Gene3D" id="3.40.50.2300">
    <property type="match status" value="1"/>
</dbReference>
<dbReference type="PRINTS" id="PR00344">
    <property type="entry name" value="BCTRLSENSOR"/>
</dbReference>
<feature type="domain" description="PAC" evidence="11">
    <location>
        <begin position="305"/>
        <end position="354"/>
    </location>
</feature>
<dbReference type="Pfam" id="PF00072">
    <property type="entry name" value="Response_reg"/>
    <property type="match status" value="1"/>
</dbReference>
<dbReference type="SUPFAM" id="SSF55874">
    <property type="entry name" value="ATPase domain of HSP90 chaperone/DNA topoisomerase II/histidine kinase"/>
    <property type="match status" value="1"/>
</dbReference>
<keyword evidence="5" id="KW-0418">Kinase</keyword>
<dbReference type="PANTHER" id="PTHR43547">
    <property type="entry name" value="TWO-COMPONENT HISTIDINE KINASE"/>
    <property type="match status" value="1"/>
</dbReference>
<dbReference type="Gene3D" id="3.30.565.10">
    <property type="entry name" value="Histidine kinase-like ATPase, C-terminal domain"/>
    <property type="match status" value="1"/>
</dbReference>
<keyword evidence="4" id="KW-0808">Transferase</keyword>
<evidence type="ECO:0000313" key="13">
    <source>
        <dbReference type="Proteomes" id="UP001611383"/>
    </source>
</evidence>
<dbReference type="SMART" id="SM00387">
    <property type="entry name" value="HATPase_c"/>
    <property type="match status" value="1"/>
</dbReference>
<dbReference type="SUPFAM" id="SSF52172">
    <property type="entry name" value="CheY-like"/>
    <property type="match status" value="1"/>
</dbReference>
<dbReference type="InterPro" id="IPR035965">
    <property type="entry name" value="PAS-like_dom_sf"/>
</dbReference>
<dbReference type="PROSITE" id="PS50109">
    <property type="entry name" value="HIS_KIN"/>
    <property type="match status" value="1"/>
</dbReference>
<dbReference type="Pfam" id="PF13426">
    <property type="entry name" value="PAS_9"/>
    <property type="match status" value="1"/>
</dbReference>
<dbReference type="SMART" id="SM00065">
    <property type="entry name" value="GAF"/>
    <property type="match status" value="1"/>
</dbReference>
<gene>
    <name evidence="12" type="ORF">F0U60_01445</name>
</gene>
<dbReference type="InterPro" id="IPR004358">
    <property type="entry name" value="Sig_transdc_His_kin-like_C"/>
</dbReference>
<feature type="coiled-coil region" evidence="7">
    <location>
        <begin position="213"/>
        <end position="240"/>
    </location>
</feature>
<feature type="domain" description="Histidine kinase" evidence="8">
    <location>
        <begin position="794"/>
        <end position="1008"/>
    </location>
</feature>
<dbReference type="InterPro" id="IPR013656">
    <property type="entry name" value="PAS_4"/>
</dbReference>
<dbReference type="SUPFAM" id="SSF47384">
    <property type="entry name" value="Homodimeric domain of signal transducing histidine kinase"/>
    <property type="match status" value="1"/>
</dbReference>
<feature type="coiled-coil region" evidence="7">
    <location>
        <begin position="345"/>
        <end position="372"/>
    </location>
</feature>
<feature type="domain" description="PAS" evidence="10">
    <location>
        <begin position="492"/>
        <end position="563"/>
    </location>
</feature>
<dbReference type="InterPro" id="IPR013655">
    <property type="entry name" value="PAS_fold_3"/>
</dbReference>
<dbReference type="CDD" id="cd00075">
    <property type="entry name" value="HATPase"/>
    <property type="match status" value="1"/>
</dbReference>
<dbReference type="Pfam" id="PF08447">
    <property type="entry name" value="PAS_3"/>
    <property type="match status" value="1"/>
</dbReference>
<proteinExistence type="predicted"/>
<dbReference type="SMART" id="SM00448">
    <property type="entry name" value="REC"/>
    <property type="match status" value="1"/>
</dbReference>
<keyword evidence="3 6" id="KW-0597">Phosphoprotein</keyword>
<feature type="domain" description="PAC" evidence="11">
    <location>
        <begin position="439"/>
        <end position="491"/>
    </location>
</feature>
<dbReference type="InterPro" id="IPR003661">
    <property type="entry name" value="HisK_dim/P_dom"/>
</dbReference>
<dbReference type="InterPro" id="IPR036097">
    <property type="entry name" value="HisK_dim/P_sf"/>
</dbReference>
<evidence type="ECO:0000256" key="6">
    <source>
        <dbReference type="PROSITE-ProRule" id="PRU00169"/>
    </source>
</evidence>
<dbReference type="CDD" id="cd00082">
    <property type="entry name" value="HisKA"/>
    <property type="match status" value="1"/>
</dbReference>
<feature type="domain" description="PAC" evidence="11">
    <location>
        <begin position="568"/>
        <end position="620"/>
    </location>
</feature>
<evidence type="ECO:0000256" key="3">
    <source>
        <dbReference type="ARBA" id="ARBA00022553"/>
    </source>
</evidence>
<dbReference type="InterPro" id="IPR011006">
    <property type="entry name" value="CheY-like_superfamily"/>
</dbReference>
<dbReference type="Gene3D" id="3.30.450.40">
    <property type="match status" value="1"/>
</dbReference>
<keyword evidence="7" id="KW-0175">Coiled coil</keyword>
<dbReference type="InterPro" id="IPR001789">
    <property type="entry name" value="Sig_transdc_resp-reg_receiver"/>
</dbReference>
<dbReference type="Pfam" id="PF08448">
    <property type="entry name" value="PAS_4"/>
    <property type="match status" value="1"/>
</dbReference>
<feature type="modified residue" description="4-aspartylphosphate" evidence="6">
    <location>
        <position position="132"/>
    </location>
</feature>
<dbReference type="Proteomes" id="UP001611383">
    <property type="component" value="Chromosome"/>
</dbReference>
<dbReference type="Pfam" id="PF02518">
    <property type="entry name" value="HATPase_c"/>
    <property type="match status" value="1"/>
</dbReference>
<evidence type="ECO:0000256" key="1">
    <source>
        <dbReference type="ARBA" id="ARBA00000085"/>
    </source>
</evidence>
<accession>A0ABY9WI82</accession>
<dbReference type="PROSITE" id="PS50110">
    <property type="entry name" value="RESPONSE_REGULATORY"/>
    <property type="match status" value="1"/>
</dbReference>
<feature type="domain" description="PAS" evidence="10">
    <location>
        <begin position="230"/>
        <end position="272"/>
    </location>
</feature>
<dbReference type="EMBL" id="CP043494">
    <property type="protein sequence ID" value="WNG42904.1"/>
    <property type="molecule type" value="Genomic_DNA"/>
</dbReference>
<dbReference type="Pfam" id="PF13185">
    <property type="entry name" value="GAF_2"/>
    <property type="match status" value="1"/>
</dbReference>
<protein>
    <recommendedName>
        <fullName evidence="2">histidine kinase</fullName>
        <ecNumber evidence="2">2.7.13.3</ecNumber>
    </recommendedName>
</protein>
<evidence type="ECO:0000256" key="4">
    <source>
        <dbReference type="ARBA" id="ARBA00022679"/>
    </source>
</evidence>
<evidence type="ECO:0000259" key="11">
    <source>
        <dbReference type="PROSITE" id="PS50113"/>
    </source>
</evidence>
<dbReference type="InterPro" id="IPR029016">
    <property type="entry name" value="GAF-like_dom_sf"/>
</dbReference>
<evidence type="ECO:0000256" key="2">
    <source>
        <dbReference type="ARBA" id="ARBA00012438"/>
    </source>
</evidence>
<dbReference type="PANTHER" id="PTHR43547:SF2">
    <property type="entry name" value="HYBRID SIGNAL TRANSDUCTION HISTIDINE KINASE C"/>
    <property type="match status" value="1"/>
</dbReference>
<dbReference type="Pfam" id="PF00512">
    <property type="entry name" value="HisKA"/>
    <property type="match status" value="1"/>
</dbReference>
<evidence type="ECO:0000256" key="7">
    <source>
        <dbReference type="SAM" id="Coils"/>
    </source>
</evidence>
<evidence type="ECO:0000259" key="9">
    <source>
        <dbReference type="PROSITE" id="PS50110"/>
    </source>
</evidence>
<dbReference type="SMART" id="SM00388">
    <property type="entry name" value="HisKA"/>
    <property type="match status" value="1"/>
</dbReference>
<dbReference type="SUPFAM" id="SSF55785">
    <property type="entry name" value="PYP-like sensor domain (PAS domain)"/>
    <property type="match status" value="3"/>
</dbReference>
<evidence type="ECO:0000259" key="10">
    <source>
        <dbReference type="PROSITE" id="PS50112"/>
    </source>
</evidence>
<name>A0ABY9WI82_9BACT</name>
<dbReference type="InterPro" id="IPR003594">
    <property type="entry name" value="HATPase_dom"/>
</dbReference>
<reference evidence="12 13" key="1">
    <citation type="submission" date="2019-08" db="EMBL/GenBank/DDBJ databases">
        <title>Archangium and Cystobacter genomes.</title>
        <authorList>
            <person name="Chen I.-C.K."/>
            <person name="Wielgoss S."/>
        </authorList>
    </citation>
    <scope>NUCLEOTIDE SEQUENCE [LARGE SCALE GENOMIC DNA]</scope>
    <source>
        <strain evidence="12 13">Cbm 6</strain>
    </source>
</reference>
<dbReference type="Gene3D" id="3.30.450.20">
    <property type="entry name" value="PAS domain"/>
    <property type="match status" value="3"/>
</dbReference>
<evidence type="ECO:0000313" key="12">
    <source>
        <dbReference type="EMBL" id="WNG42904.1"/>
    </source>
</evidence>
<dbReference type="InterPro" id="IPR000700">
    <property type="entry name" value="PAS-assoc_C"/>
</dbReference>
<dbReference type="EC" id="2.7.13.3" evidence="2"/>
<keyword evidence="13" id="KW-1185">Reference proteome</keyword>
<dbReference type="InterPro" id="IPR003018">
    <property type="entry name" value="GAF"/>
</dbReference>
<dbReference type="SMART" id="SM00086">
    <property type="entry name" value="PAC"/>
    <property type="match status" value="3"/>
</dbReference>
<dbReference type="InterPro" id="IPR036890">
    <property type="entry name" value="HATPase_C_sf"/>
</dbReference>
<dbReference type="Gene3D" id="2.10.70.100">
    <property type="match status" value="1"/>
</dbReference>
<organism evidence="12 13">
    <name type="scientific">Archangium minus</name>
    <dbReference type="NCBI Taxonomy" id="83450"/>
    <lineage>
        <taxon>Bacteria</taxon>
        <taxon>Pseudomonadati</taxon>
        <taxon>Myxococcota</taxon>
        <taxon>Myxococcia</taxon>
        <taxon>Myxococcales</taxon>
        <taxon>Cystobacterineae</taxon>
        <taxon>Archangiaceae</taxon>
        <taxon>Archangium</taxon>
    </lineage>
</organism>
<sequence>MAPEGLLAACSLPGAGGWLSRVRWWTALIGLLGLAEAVRGRTFGYTPAPRRRGVLILSSSSNSELSPQRVSREEPVSTPRIEGRVLVVDDTEAKRYFVVKTLRRAGMEVLEAASGQEALTAVALGPDVVVLDVRLPDISGFDVCRRIKENPTTSAIPVLYVSSLLRDEELEARLFDDGADGYIPQPIEPKHLVAQTWALVRMRRGELARQREHETALAEQQRLQRELERSQARARRLTESGVVGTFYWDLDGTILDANDTFLEMVGATREELEQGLLNWRKLTPSDWHEQDHRNVQALLETGVSELMEKQYLRKDGTRVDVIRGSALFESESRRGVTVVVDITARRQVERQLKQLMAELESKERLLNAVLQQMPTGVLIAEAPSGQTLLSNERLVSLVGSPVHQMSAEYRAQRVLHLDGRPYQLEELPLVRSLRGGETVSEEFVIRHEDGSTRLTRACAAPVRDAEGAIVAGVLTVEDITEQMATQESLRGSEERLRLAMESAALGVWSYTPGVQELEWDARTRELFGLPPDARATFDMWMESVHPDDRAWVAESSGRAFAGQDGGLYEAEYRAVGLQDGVLRWVASRGRVHVRADGRVHILGTVLDITERKLAEQHAAALQATTAAFAHALTQKQVADALVEHGLKSLDAEAGSVCVVVGRKLLILGAVGYPEELLRAYQVMSITDPTPLAESVRTGRSVWIESRESLDRGFPDVARRLSESPRRSWGVMPLKDGERVVGVLGLSFLSQRRISPQERANLESLCQLGAQALERARLYEEARQRAELEQQFLGMVSHDLRNPLQAISLGARTLQRMERPSPEALMRMTGRIANSADNMGRMISDLLDFTRGRLGGGIPLERTANDLVRLCHEVIDEFSVTHPSSDIRLEGDGSCEGLWDGPRMRQVLSNLLSNALRHARERTAVRVRVLAREGEVELSVFNEGAPIPEELLPVLFEPFRRGMSKFRPAGSLGLGLYIVRQVVEGHGGRVEVGTGEAGTTFTVCLPCGSGSSH</sequence>
<dbReference type="PROSITE" id="PS50113">
    <property type="entry name" value="PAC"/>
    <property type="match status" value="3"/>
</dbReference>
<feature type="domain" description="Response regulatory" evidence="9">
    <location>
        <begin position="84"/>
        <end position="200"/>
    </location>
</feature>
<evidence type="ECO:0000259" key="8">
    <source>
        <dbReference type="PROSITE" id="PS50109"/>
    </source>
</evidence>
<dbReference type="CDD" id="cd00130">
    <property type="entry name" value="PAS"/>
    <property type="match status" value="1"/>
</dbReference>
<dbReference type="InterPro" id="IPR001610">
    <property type="entry name" value="PAC"/>
</dbReference>
<dbReference type="PROSITE" id="PS50112">
    <property type="entry name" value="PAS"/>
    <property type="match status" value="2"/>
</dbReference>
<dbReference type="SUPFAM" id="SSF55781">
    <property type="entry name" value="GAF domain-like"/>
    <property type="match status" value="1"/>
</dbReference>
<dbReference type="Gene3D" id="1.10.287.130">
    <property type="match status" value="1"/>
</dbReference>
<dbReference type="SMART" id="SM00091">
    <property type="entry name" value="PAS"/>
    <property type="match status" value="3"/>
</dbReference>
<dbReference type="NCBIfam" id="TIGR00229">
    <property type="entry name" value="sensory_box"/>
    <property type="match status" value="3"/>
</dbReference>
<comment type="catalytic activity">
    <reaction evidence="1">
        <text>ATP + protein L-histidine = ADP + protein N-phospho-L-histidine.</text>
        <dbReference type="EC" id="2.7.13.3"/>
    </reaction>
</comment>